<evidence type="ECO:0000256" key="1">
    <source>
        <dbReference type="SAM" id="Phobius"/>
    </source>
</evidence>
<dbReference type="AlphaFoldDB" id="A0A0F9FR30"/>
<organism evidence="2">
    <name type="scientific">marine sediment metagenome</name>
    <dbReference type="NCBI Taxonomy" id="412755"/>
    <lineage>
        <taxon>unclassified sequences</taxon>
        <taxon>metagenomes</taxon>
        <taxon>ecological metagenomes</taxon>
    </lineage>
</organism>
<keyword evidence="1" id="KW-1133">Transmembrane helix</keyword>
<evidence type="ECO:0000313" key="2">
    <source>
        <dbReference type="EMBL" id="KKL88653.1"/>
    </source>
</evidence>
<feature type="transmembrane region" description="Helical" evidence="1">
    <location>
        <begin position="37"/>
        <end position="56"/>
    </location>
</feature>
<gene>
    <name evidence="2" type="ORF">LCGC14_1922510</name>
</gene>
<feature type="transmembrane region" description="Helical" evidence="1">
    <location>
        <begin position="12"/>
        <end position="31"/>
    </location>
</feature>
<feature type="transmembrane region" description="Helical" evidence="1">
    <location>
        <begin position="173"/>
        <end position="193"/>
    </location>
</feature>
<keyword evidence="1" id="KW-0472">Membrane</keyword>
<feature type="transmembrane region" description="Helical" evidence="1">
    <location>
        <begin position="80"/>
        <end position="102"/>
    </location>
</feature>
<comment type="caution">
    <text evidence="2">The sequence shown here is derived from an EMBL/GenBank/DDBJ whole genome shotgun (WGS) entry which is preliminary data.</text>
</comment>
<protein>
    <submittedName>
        <fullName evidence="2">Uncharacterized protein</fullName>
    </submittedName>
</protein>
<dbReference type="EMBL" id="LAZR01020502">
    <property type="protein sequence ID" value="KKL88653.1"/>
    <property type="molecule type" value="Genomic_DNA"/>
</dbReference>
<name>A0A0F9FR30_9ZZZZ</name>
<accession>A0A0F9FR30</accession>
<feature type="non-terminal residue" evidence="2">
    <location>
        <position position="194"/>
    </location>
</feature>
<sequence length="194" mass="22236">MGKIDVQDVKEKIFLMGITAGIFLPIRMIFVTYVTDGWLGSVGLLSIFALVFIYLTRKRKLGQLGRIFEKQMRKTIGGKIAKYIVAFSIVFLIYFGASIFFMDRGNSVYYYDKEILYTTLQDYQQLTRDNIPIEKLLGPVPLGKSFDGFAWISNVEYTLSVSLALMNDVSGGWMENLMFVVFIEQFEVLGILYF</sequence>
<proteinExistence type="predicted"/>
<keyword evidence="1" id="KW-0812">Transmembrane</keyword>
<reference evidence="2" key="1">
    <citation type="journal article" date="2015" name="Nature">
        <title>Complex archaea that bridge the gap between prokaryotes and eukaryotes.</title>
        <authorList>
            <person name="Spang A."/>
            <person name="Saw J.H."/>
            <person name="Jorgensen S.L."/>
            <person name="Zaremba-Niedzwiedzka K."/>
            <person name="Martijn J."/>
            <person name="Lind A.E."/>
            <person name="van Eijk R."/>
            <person name="Schleper C."/>
            <person name="Guy L."/>
            <person name="Ettema T.J."/>
        </authorList>
    </citation>
    <scope>NUCLEOTIDE SEQUENCE</scope>
</reference>